<dbReference type="GO" id="GO:0030145">
    <property type="term" value="F:manganese ion binding"/>
    <property type="evidence" value="ECO:0007669"/>
    <property type="project" value="UniProtKB-UniRule"/>
</dbReference>
<protein>
    <recommendedName>
        <fullName evidence="6">2-succinyl-5-enolpyruvyl-6-hydroxy-3-cyclohexene-1-carboxylate synthase</fullName>
        <shortName evidence="6">SEPHCHC synthase</shortName>
        <ecNumber evidence="6">2.2.1.9</ecNumber>
    </recommendedName>
    <alternativeName>
        <fullName evidence="6">Menaquinone biosynthesis protein MenD</fullName>
    </alternativeName>
</protein>
<dbReference type="Pfam" id="PF02776">
    <property type="entry name" value="TPP_enzyme_N"/>
    <property type="match status" value="1"/>
</dbReference>
<evidence type="ECO:0000256" key="5">
    <source>
        <dbReference type="ARBA" id="ARBA00023211"/>
    </source>
</evidence>
<comment type="similarity">
    <text evidence="6">Belongs to the TPP enzyme family. MenD subfamily.</text>
</comment>
<comment type="cofactor">
    <cofactor evidence="6">
        <name>thiamine diphosphate</name>
        <dbReference type="ChEBI" id="CHEBI:58937"/>
    </cofactor>
    <text evidence="6">Binds 1 thiamine pyrophosphate per subunit.</text>
</comment>
<evidence type="ECO:0000313" key="10">
    <source>
        <dbReference type="Proteomes" id="UP000291142"/>
    </source>
</evidence>
<evidence type="ECO:0000256" key="3">
    <source>
        <dbReference type="ARBA" id="ARBA00022842"/>
    </source>
</evidence>
<dbReference type="InterPro" id="IPR029061">
    <property type="entry name" value="THDP-binding"/>
</dbReference>
<evidence type="ECO:0000259" key="8">
    <source>
        <dbReference type="Pfam" id="PF16582"/>
    </source>
</evidence>
<dbReference type="PANTHER" id="PTHR42916:SF1">
    <property type="entry name" value="PROTEIN PHYLLO, CHLOROPLASTIC"/>
    <property type="match status" value="1"/>
</dbReference>
<dbReference type="OrthoDB" id="9791859at2"/>
<dbReference type="GO" id="GO:0030976">
    <property type="term" value="F:thiamine pyrophosphate binding"/>
    <property type="evidence" value="ECO:0007669"/>
    <property type="project" value="UniProtKB-UniRule"/>
</dbReference>
<evidence type="ECO:0000313" key="9">
    <source>
        <dbReference type="EMBL" id="TBN04435.1"/>
    </source>
</evidence>
<evidence type="ECO:0000256" key="4">
    <source>
        <dbReference type="ARBA" id="ARBA00023052"/>
    </source>
</evidence>
<evidence type="ECO:0000259" key="7">
    <source>
        <dbReference type="Pfam" id="PF02776"/>
    </source>
</evidence>
<proteinExistence type="inferred from homology"/>
<dbReference type="EC" id="2.2.1.9" evidence="6"/>
<dbReference type="PANTHER" id="PTHR42916">
    <property type="entry name" value="2-SUCCINYL-5-ENOLPYRUVYL-6-HYDROXY-3-CYCLOHEXENE-1-CARBOXYLATE SYNTHASE"/>
    <property type="match status" value="1"/>
</dbReference>
<comment type="catalytic activity">
    <reaction evidence="6">
        <text>isochorismate + 2-oxoglutarate + H(+) = 5-enolpyruvoyl-6-hydroxy-2-succinyl-cyclohex-3-ene-1-carboxylate + CO2</text>
        <dbReference type="Rhea" id="RHEA:25593"/>
        <dbReference type="ChEBI" id="CHEBI:15378"/>
        <dbReference type="ChEBI" id="CHEBI:16526"/>
        <dbReference type="ChEBI" id="CHEBI:16810"/>
        <dbReference type="ChEBI" id="CHEBI:29780"/>
        <dbReference type="ChEBI" id="CHEBI:58818"/>
        <dbReference type="EC" id="2.2.1.9"/>
    </reaction>
</comment>
<evidence type="ECO:0000256" key="2">
    <source>
        <dbReference type="ARBA" id="ARBA00022723"/>
    </source>
</evidence>
<dbReference type="CDD" id="cd07037">
    <property type="entry name" value="TPP_PYR_MenD"/>
    <property type="match status" value="1"/>
</dbReference>
<comment type="pathway">
    <text evidence="6">Quinol/quinone metabolism; menaquinone biosynthesis.</text>
</comment>
<comment type="caution">
    <text evidence="9">The sequence shown here is derived from an EMBL/GenBank/DDBJ whole genome shotgun (WGS) entry which is preliminary data.</text>
</comment>
<dbReference type="InterPro" id="IPR032264">
    <property type="entry name" value="MenD_middle"/>
</dbReference>
<evidence type="ECO:0000256" key="6">
    <source>
        <dbReference type="HAMAP-Rule" id="MF_01659"/>
    </source>
</evidence>
<keyword evidence="10" id="KW-1185">Reference proteome</keyword>
<comment type="subunit">
    <text evidence="6">Homodimer.</text>
</comment>
<dbReference type="GO" id="GO:0009234">
    <property type="term" value="P:menaquinone biosynthetic process"/>
    <property type="evidence" value="ECO:0007669"/>
    <property type="project" value="UniProtKB-UniRule"/>
</dbReference>
<dbReference type="PIRSF" id="PIRSF004983">
    <property type="entry name" value="MenD"/>
    <property type="match status" value="1"/>
</dbReference>
<dbReference type="RefSeq" id="WP_130963904.1">
    <property type="nucleotide sequence ID" value="NZ_SIRT01000004.1"/>
</dbReference>
<dbReference type="UniPathway" id="UPA00079"/>
<keyword evidence="5 6" id="KW-0464">Manganese</keyword>
<gene>
    <name evidence="6" type="primary">menD</name>
    <name evidence="9" type="ORF">EYD45_07400</name>
</gene>
<accession>A0A4V2JA70</accession>
<reference evidence="9 10" key="1">
    <citation type="submission" date="2019-02" db="EMBL/GenBank/DDBJ databases">
        <title>Hyunsoonleella sp., isolated from marine sediment.</title>
        <authorList>
            <person name="Liu B.-T."/>
        </authorList>
    </citation>
    <scope>NUCLEOTIDE SEQUENCE [LARGE SCALE GENOMIC DNA]</scope>
    <source>
        <strain evidence="9 10">T58</strain>
    </source>
</reference>
<keyword evidence="6" id="KW-0474">Menaquinone biosynthesis</keyword>
<organism evidence="9 10">
    <name type="scientific">Hyunsoonleella flava</name>
    <dbReference type="NCBI Taxonomy" id="2527939"/>
    <lineage>
        <taxon>Bacteria</taxon>
        <taxon>Pseudomonadati</taxon>
        <taxon>Bacteroidota</taxon>
        <taxon>Flavobacteriia</taxon>
        <taxon>Flavobacteriales</taxon>
        <taxon>Flavobacteriaceae</taxon>
    </lineage>
</organism>
<dbReference type="InterPro" id="IPR012001">
    <property type="entry name" value="Thiamin_PyroP_enz_TPP-bd_dom"/>
</dbReference>
<feature type="domain" description="Menaquinone biosynthesis protein MenD middle" evidence="8">
    <location>
        <begin position="240"/>
        <end position="361"/>
    </location>
</feature>
<dbReference type="HAMAP" id="MF_01659">
    <property type="entry name" value="MenD"/>
    <property type="match status" value="1"/>
</dbReference>
<dbReference type="UniPathway" id="UPA01057">
    <property type="reaction ID" value="UER00164"/>
</dbReference>
<dbReference type="GO" id="GO:0070204">
    <property type="term" value="F:2-succinyl-5-enolpyruvyl-6-hydroxy-3-cyclohexene-1-carboxylic-acid synthase activity"/>
    <property type="evidence" value="ECO:0007669"/>
    <property type="project" value="UniProtKB-UniRule"/>
</dbReference>
<evidence type="ECO:0000256" key="1">
    <source>
        <dbReference type="ARBA" id="ARBA00022679"/>
    </source>
</evidence>
<dbReference type="SUPFAM" id="SSF52518">
    <property type="entry name" value="Thiamin diphosphate-binding fold (THDP-binding)"/>
    <property type="match status" value="2"/>
</dbReference>
<dbReference type="AlphaFoldDB" id="A0A4V2JA70"/>
<keyword evidence="4 6" id="KW-0786">Thiamine pyrophosphate</keyword>
<dbReference type="InterPro" id="IPR004433">
    <property type="entry name" value="MenaQ_synth_MenD"/>
</dbReference>
<dbReference type="EMBL" id="SIRT01000004">
    <property type="protein sequence ID" value="TBN04435.1"/>
    <property type="molecule type" value="Genomic_DNA"/>
</dbReference>
<comment type="cofactor">
    <cofactor evidence="6">
        <name>Mg(2+)</name>
        <dbReference type="ChEBI" id="CHEBI:18420"/>
    </cofactor>
    <cofactor evidence="6">
        <name>Mn(2+)</name>
        <dbReference type="ChEBI" id="CHEBI:29035"/>
    </cofactor>
</comment>
<name>A0A4V2JA70_9FLAO</name>
<dbReference type="Pfam" id="PF16582">
    <property type="entry name" value="TPP_enzyme_M_2"/>
    <property type="match status" value="1"/>
</dbReference>
<keyword evidence="1 6" id="KW-0808">Transferase</keyword>
<comment type="pathway">
    <text evidence="6">Quinol/quinone metabolism; 1,4-dihydroxy-2-naphthoate biosynthesis; 1,4-dihydroxy-2-naphthoate from chorismate: step 2/7.</text>
</comment>
<dbReference type="Gene3D" id="3.40.50.1220">
    <property type="entry name" value="TPP-binding domain"/>
    <property type="match status" value="1"/>
</dbReference>
<dbReference type="Gene3D" id="3.40.50.970">
    <property type="match status" value="2"/>
</dbReference>
<keyword evidence="2 6" id="KW-0479">Metal-binding</keyword>
<keyword evidence="3 6" id="KW-0460">Magnesium</keyword>
<sequence>MIYPKIPLAQTVVQLCKAKNIKHIIISPGSRSAPLTIGFTNDTFFKCYSIVDERCAAFFALGIAQQIKAPTALVCTSGSALLNYYPAVSEAFYSDIPLVVLSADRPKHLIGIGDGQTINQKNVYKNHILYSANLKLDLKDGKNIPGHEELPIMKNLENKLERFLGLQKGIQEYNEHEINNAIDFAKFQNGPVHINVPFDEPLYETVDKPTVHAKAVSYFKKNSGVEPSVLKACYEDWIAASKKMILVGVNNPNEVNLSVLEELAKDESVVVFTETTSNLHNKSFFPSIDQIIAPLSSKEQKALQPEIIVTFGGLIVSKKIKALLRTYKPQQHWHIDEKKANDTFFCLSKHIEANPNDFFESFLPLINQYTKTDYRPVWEKVKQKRLELHEQYLKKIPFSDFLAFNTILKQIPNNSILQVGNSSAIRYTQLFSLHKTIEVYCNRGTSGIDGSTSTAVGCAVANDKPTTFITGDLSFFYDSNALWNNYIPNSFRIIVVNNQGGGIFRILPGHKNTENFSTYFETHHQLTAEHLCKMFNFEYMTASDENTLNNALSGFFGASDAPKLLEVFTPKQLNDEILLDYFEFIR</sequence>
<dbReference type="GO" id="GO:0000287">
    <property type="term" value="F:magnesium ion binding"/>
    <property type="evidence" value="ECO:0007669"/>
    <property type="project" value="UniProtKB-UniRule"/>
</dbReference>
<comment type="function">
    <text evidence="6">Catalyzes the thiamine diphosphate-dependent decarboxylation of 2-oxoglutarate and the subsequent addition of the resulting succinic semialdehyde-thiamine pyrophosphate anion to isochorismate to yield 2-succinyl-5-enolpyruvyl-6-hydroxy-3-cyclohexene-1-carboxylate (SEPHCHC).</text>
</comment>
<feature type="domain" description="Thiamine pyrophosphate enzyme N-terminal TPP-binding" evidence="7">
    <location>
        <begin position="8"/>
        <end position="121"/>
    </location>
</feature>
<dbReference type="CDD" id="cd02009">
    <property type="entry name" value="TPP_SHCHC_synthase"/>
    <property type="match status" value="1"/>
</dbReference>
<dbReference type="Proteomes" id="UP000291142">
    <property type="component" value="Unassembled WGS sequence"/>
</dbReference>